<proteinExistence type="predicted"/>
<keyword evidence="2" id="KW-1185">Reference proteome</keyword>
<organism evidence="1 2">
    <name type="scientific">Nocardia colli</name>
    <dbReference type="NCBI Taxonomy" id="2545717"/>
    <lineage>
        <taxon>Bacteria</taxon>
        <taxon>Bacillati</taxon>
        <taxon>Actinomycetota</taxon>
        <taxon>Actinomycetes</taxon>
        <taxon>Mycobacteriales</taxon>
        <taxon>Nocardiaceae</taxon>
        <taxon>Nocardia</taxon>
    </lineage>
</organism>
<reference evidence="1 2" key="1">
    <citation type="submission" date="2019-09" db="EMBL/GenBank/DDBJ databases">
        <authorList>
            <person name="Wang X."/>
        </authorList>
    </citation>
    <scope>NUCLEOTIDE SEQUENCE [LARGE SCALE GENOMIC DNA]</scope>
    <source>
        <strain evidence="1 2">CICC 11023</strain>
    </source>
</reference>
<evidence type="ECO:0000313" key="2">
    <source>
        <dbReference type="Proteomes" id="UP000323876"/>
    </source>
</evidence>
<sequence length="194" mass="21656">MGNRGGPISDIPDRKQYSSVHWIYCKLAFNGRQFTFRNPGRKYTELFFFDEGVALAAGHRPCGQCQYQRLGEYKAAAFDRTVFVEEVDAVLHRERTELVYAEVASLPAGTFVQHEGADLLLWSGAAFLWEPSRGYSEVALPAASARVRVYTPQLTRRALAAGFAVHPRLDLGRVSDPGIEVLTQSPVAPQKVRR</sequence>
<protein>
    <recommendedName>
        <fullName evidence="3">Ada DNA repair metal-binding domain-containing protein</fullName>
    </recommendedName>
</protein>
<dbReference type="AlphaFoldDB" id="A0A5N0EDI9"/>
<gene>
    <name evidence="1" type="ORF">F3087_26820</name>
</gene>
<evidence type="ECO:0000313" key="1">
    <source>
        <dbReference type="EMBL" id="KAA8886205.1"/>
    </source>
</evidence>
<dbReference type="EMBL" id="VXLC01000014">
    <property type="protein sequence ID" value="KAA8886205.1"/>
    <property type="molecule type" value="Genomic_DNA"/>
</dbReference>
<accession>A0A5N0EDI9</accession>
<evidence type="ECO:0008006" key="3">
    <source>
        <dbReference type="Google" id="ProtNLM"/>
    </source>
</evidence>
<dbReference type="OrthoDB" id="894286at2"/>
<name>A0A5N0EDI9_9NOCA</name>
<dbReference type="Proteomes" id="UP000323876">
    <property type="component" value="Unassembled WGS sequence"/>
</dbReference>
<dbReference type="RefSeq" id="WP_150404777.1">
    <property type="nucleotide sequence ID" value="NZ_VXLC01000014.1"/>
</dbReference>
<comment type="caution">
    <text evidence="1">The sequence shown here is derived from an EMBL/GenBank/DDBJ whole genome shotgun (WGS) entry which is preliminary data.</text>
</comment>